<protein>
    <submittedName>
        <fullName evidence="1">Uncharacterized protein</fullName>
    </submittedName>
</protein>
<dbReference type="Proteomes" id="UP000232722">
    <property type="component" value="Unassembled WGS sequence"/>
</dbReference>
<organism evidence="1 2">
    <name type="scientific">Rhizophagus irregularis</name>
    <dbReference type="NCBI Taxonomy" id="588596"/>
    <lineage>
        <taxon>Eukaryota</taxon>
        <taxon>Fungi</taxon>
        <taxon>Fungi incertae sedis</taxon>
        <taxon>Mucoromycota</taxon>
        <taxon>Glomeromycotina</taxon>
        <taxon>Glomeromycetes</taxon>
        <taxon>Glomerales</taxon>
        <taxon>Glomeraceae</taxon>
        <taxon>Rhizophagus</taxon>
    </lineage>
</organism>
<dbReference type="EMBL" id="LLXJ01006288">
    <property type="protein sequence ID" value="PKB94313.1"/>
    <property type="molecule type" value="Genomic_DNA"/>
</dbReference>
<name>A0A2N0NIA8_9GLOM</name>
<reference evidence="1 2" key="1">
    <citation type="submission" date="2016-04" db="EMBL/GenBank/DDBJ databases">
        <title>Genome analyses suggest a sexual origin of heterokaryosis in a supposedly ancient asexual fungus.</title>
        <authorList>
            <person name="Ropars J."/>
            <person name="Sedzielewska K."/>
            <person name="Noel J."/>
            <person name="Charron P."/>
            <person name="Farinelli L."/>
            <person name="Marton T."/>
            <person name="Kruger M."/>
            <person name="Pelin A."/>
            <person name="Brachmann A."/>
            <person name="Corradi N."/>
        </authorList>
    </citation>
    <scope>NUCLEOTIDE SEQUENCE [LARGE SCALE GENOMIC DNA]</scope>
    <source>
        <strain evidence="1 2">A5</strain>
    </source>
</reference>
<evidence type="ECO:0000313" key="1">
    <source>
        <dbReference type="EMBL" id="PKB94313.1"/>
    </source>
</evidence>
<proteinExistence type="predicted"/>
<sequence length="59" mass="6706">MPEPILWAAIRIAELWATNRNSTSKSAILRNLKIICGPSLMIRNNSNSIVYLLLEREPI</sequence>
<accession>A0A2N0NIA8</accession>
<dbReference type="AlphaFoldDB" id="A0A2N0NIA8"/>
<gene>
    <name evidence="1" type="ORF">RhiirA5_439083</name>
</gene>
<evidence type="ECO:0000313" key="2">
    <source>
        <dbReference type="Proteomes" id="UP000232722"/>
    </source>
</evidence>
<comment type="caution">
    <text evidence="1">The sequence shown here is derived from an EMBL/GenBank/DDBJ whole genome shotgun (WGS) entry which is preliminary data.</text>
</comment>
<reference evidence="1 2" key="2">
    <citation type="submission" date="2017-09" db="EMBL/GenBank/DDBJ databases">
        <title>Extensive intraspecific genome diversity in a model arbuscular mycorrhizal fungus.</title>
        <authorList>
            <person name="Chen E.C."/>
            <person name="Morin E."/>
            <person name="Beaudet D."/>
            <person name="Noel J."/>
            <person name="Ndikumana S."/>
            <person name="Charron P."/>
            <person name="St-Onge C."/>
            <person name="Giorgi J."/>
            <person name="Grigoriev I.V."/>
            <person name="Roux C."/>
            <person name="Martin F.M."/>
            <person name="Corradi N."/>
        </authorList>
    </citation>
    <scope>NUCLEOTIDE SEQUENCE [LARGE SCALE GENOMIC DNA]</scope>
    <source>
        <strain evidence="1 2">A5</strain>
    </source>
</reference>